<evidence type="ECO:0000313" key="4">
    <source>
        <dbReference type="Proteomes" id="UP000826271"/>
    </source>
</evidence>
<comment type="caution">
    <text evidence="3">The sequence shown here is derived from an EMBL/GenBank/DDBJ whole genome shotgun (WGS) entry which is preliminary data.</text>
</comment>
<dbReference type="Gene3D" id="2.40.50.140">
    <property type="entry name" value="Nucleic acid-binding proteins"/>
    <property type="match status" value="1"/>
</dbReference>
<name>A0AAV6X407_9LAMI</name>
<protein>
    <submittedName>
        <fullName evidence="3">Uncharacterized protein</fullName>
    </submittedName>
</protein>
<dbReference type="InterPro" id="IPR012340">
    <property type="entry name" value="NA-bd_OB-fold"/>
</dbReference>
<dbReference type="EMBL" id="WHWC01000008">
    <property type="protein sequence ID" value="KAG8377654.1"/>
    <property type="molecule type" value="Genomic_DNA"/>
</dbReference>
<keyword evidence="1 2" id="KW-0238">DNA-binding</keyword>
<evidence type="ECO:0000256" key="2">
    <source>
        <dbReference type="PROSITE-ProRule" id="PRU00252"/>
    </source>
</evidence>
<reference evidence="3" key="1">
    <citation type="submission" date="2019-10" db="EMBL/GenBank/DDBJ databases">
        <authorList>
            <person name="Zhang R."/>
            <person name="Pan Y."/>
            <person name="Wang J."/>
            <person name="Ma R."/>
            <person name="Yu S."/>
        </authorList>
    </citation>
    <scope>NUCLEOTIDE SEQUENCE</scope>
    <source>
        <strain evidence="3">LA-IB0</strain>
        <tissue evidence="3">Leaf</tissue>
    </source>
</reference>
<dbReference type="GO" id="GO:0003697">
    <property type="term" value="F:single-stranded DNA binding"/>
    <property type="evidence" value="ECO:0007669"/>
    <property type="project" value="InterPro"/>
</dbReference>
<dbReference type="InterPro" id="IPR000424">
    <property type="entry name" value="Primosome_PriB/ssb"/>
</dbReference>
<keyword evidence="4" id="KW-1185">Reference proteome</keyword>
<gene>
    <name evidence="3" type="ORF">BUALT_Bualt08G0055400</name>
</gene>
<dbReference type="PANTHER" id="PTHR10302:SF18">
    <property type="entry name" value="PROTEIN OSB1, MITOCHONDRIAL"/>
    <property type="match status" value="1"/>
</dbReference>
<proteinExistence type="predicted"/>
<dbReference type="GO" id="GO:0042645">
    <property type="term" value="C:mitochondrial nucleoid"/>
    <property type="evidence" value="ECO:0007669"/>
    <property type="project" value="TreeGrafter"/>
</dbReference>
<sequence length="275" mass="31673">MGSARLLLLGRFKNAASIPSRLFSSSAALIRRRSSIHHSEGSDGESALYKRALKLQRPTTIEFRKSLFNSVSLIGTIELHFKECNTDKFGVHTRLKVKASGGPYAHHRVLLKFWDEMAEMSVQHLKPDDFIYVSGYLSSYVQVDEDGKSTRNYEVNVTEVNFVAKQGLGPACQNSVKLEPKVSYEDMMQMHRNRLHLWQIFFANPSEWWDNRKCKTKPIAPDFKHKDTGEALWLKDTDPPWIKKQLELHHSRLSKRSPGERRNCLSRLSPLVYDD</sequence>
<dbReference type="GO" id="GO:0006264">
    <property type="term" value="P:mitochondrial DNA replication"/>
    <property type="evidence" value="ECO:0007669"/>
    <property type="project" value="TreeGrafter"/>
</dbReference>
<dbReference type="PANTHER" id="PTHR10302">
    <property type="entry name" value="SINGLE-STRANDED DNA-BINDING PROTEIN"/>
    <property type="match status" value="1"/>
</dbReference>
<evidence type="ECO:0000256" key="1">
    <source>
        <dbReference type="ARBA" id="ARBA00023125"/>
    </source>
</evidence>
<accession>A0AAV6X407</accession>
<dbReference type="PROSITE" id="PS50935">
    <property type="entry name" value="SSB"/>
    <property type="match status" value="1"/>
</dbReference>
<dbReference type="AlphaFoldDB" id="A0AAV6X407"/>
<organism evidence="3 4">
    <name type="scientific">Buddleja alternifolia</name>
    <dbReference type="NCBI Taxonomy" id="168488"/>
    <lineage>
        <taxon>Eukaryota</taxon>
        <taxon>Viridiplantae</taxon>
        <taxon>Streptophyta</taxon>
        <taxon>Embryophyta</taxon>
        <taxon>Tracheophyta</taxon>
        <taxon>Spermatophyta</taxon>
        <taxon>Magnoliopsida</taxon>
        <taxon>eudicotyledons</taxon>
        <taxon>Gunneridae</taxon>
        <taxon>Pentapetalae</taxon>
        <taxon>asterids</taxon>
        <taxon>lamiids</taxon>
        <taxon>Lamiales</taxon>
        <taxon>Scrophulariaceae</taxon>
        <taxon>Buddlejeae</taxon>
        <taxon>Buddleja</taxon>
    </lineage>
</organism>
<dbReference type="InterPro" id="IPR011344">
    <property type="entry name" value="ssDNA-bd"/>
</dbReference>
<dbReference type="SUPFAM" id="SSF50249">
    <property type="entry name" value="Nucleic acid-binding proteins"/>
    <property type="match status" value="1"/>
</dbReference>
<evidence type="ECO:0000313" key="3">
    <source>
        <dbReference type="EMBL" id="KAG8377654.1"/>
    </source>
</evidence>
<dbReference type="Proteomes" id="UP000826271">
    <property type="component" value="Unassembled WGS sequence"/>
</dbReference>